<feature type="domain" description="HTH tetR-type" evidence="7">
    <location>
        <begin position="10"/>
        <end position="70"/>
    </location>
</feature>
<dbReference type="InterPro" id="IPR036271">
    <property type="entry name" value="Tet_transcr_reg_TetR-rel_C_sf"/>
</dbReference>
<dbReference type="Gene3D" id="1.10.357.10">
    <property type="entry name" value="Tetracycline Repressor, domain 2"/>
    <property type="match status" value="1"/>
</dbReference>
<evidence type="ECO:0000259" key="7">
    <source>
        <dbReference type="PROSITE" id="PS50977"/>
    </source>
</evidence>
<comment type="function">
    <text evidence="1">TetR is the repressor of the tetracycline resistance element; its N-terminal region forms a helix-turn-helix structure and binds DNA. Binding of tetracycline to TetR reduces the repressor affinity for the tetracycline resistance gene (tetA) promoter operator sites.</text>
</comment>
<dbReference type="InterPro" id="IPR009057">
    <property type="entry name" value="Homeodomain-like_sf"/>
</dbReference>
<dbReference type="InterPro" id="IPR050109">
    <property type="entry name" value="HTH-type_TetR-like_transc_reg"/>
</dbReference>
<evidence type="ECO:0000313" key="9">
    <source>
        <dbReference type="Proteomes" id="UP000001880"/>
    </source>
</evidence>
<dbReference type="STRING" id="502025.Hoch_2585"/>
<dbReference type="HOGENOM" id="CLU_069543_3_1_7"/>
<keyword evidence="9" id="KW-1185">Reference proteome</keyword>
<accession>D0LLU1</accession>
<dbReference type="KEGG" id="hoh:Hoch_2585"/>
<gene>
    <name evidence="8" type="ordered locus">Hoch_2585</name>
</gene>
<dbReference type="SUPFAM" id="SSF48498">
    <property type="entry name" value="Tetracyclin repressor-like, C-terminal domain"/>
    <property type="match status" value="1"/>
</dbReference>
<sequence length="218" mass="23961">MPRPSADRRLLNLDLICDTALRLIDRHGLDALSMRKLAAELEVNPKSLYHYVSDKQALLDQVYARMLGKLAMPPLALGSWQQRLRRLASDFRALAQEHPAMVPYLVSERALGERDLELVDGIQGLLAEAGLPPDARERAGQVSVTFLTGFLLSEGNGFFERSVLDERHGLSAEQLERLPHLAALARERSGTTPPGAHFELALELLIAGLEALGREAAG</sequence>
<evidence type="ECO:0000256" key="6">
    <source>
        <dbReference type="PROSITE-ProRule" id="PRU00335"/>
    </source>
</evidence>
<dbReference type="Pfam" id="PF02909">
    <property type="entry name" value="TetR_C_1"/>
    <property type="match status" value="1"/>
</dbReference>
<evidence type="ECO:0000256" key="4">
    <source>
        <dbReference type="ARBA" id="ARBA00023125"/>
    </source>
</evidence>
<evidence type="ECO:0000313" key="8">
    <source>
        <dbReference type="EMBL" id="ACY15119.1"/>
    </source>
</evidence>
<evidence type="ECO:0000256" key="3">
    <source>
        <dbReference type="ARBA" id="ARBA00023015"/>
    </source>
</evidence>
<dbReference type="PANTHER" id="PTHR30055">
    <property type="entry name" value="HTH-TYPE TRANSCRIPTIONAL REGULATOR RUTR"/>
    <property type="match status" value="1"/>
</dbReference>
<dbReference type="GO" id="GO:0000976">
    <property type="term" value="F:transcription cis-regulatory region binding"/>
    <property type="evidence" value="ECO:0007669"/>
    <property type="project" value="TreeGrafter"/>
</dbReference>
<dbReference type="InterPro" id="IPR003012">
    <property type="entry name" value="Tet_transcr_reg_TetR"/>
</dbReference>
<dbReference type="PANTHER" id="PTHR30055:SF151">
    <property type="entry name" value="TRANSCRIPTIONAL REGULATORY PROTEIN"/>
    <property type="match status" value="1"/>
</dbReference>
<dbReference type="PROSITE" id="PS50977">
    <property type="entry name" value="HTH_TETR_2"/>
    <property type="match status" value="1"/>
</dbReference>
<keyword evidence="5" id="KW-0804">Transcription</keyword>
<name>D0LLU1_HALO1</name>
<dbReference type="GO" id="GO:0045892">
    <property type="term" value="P:negative regulation of DNA-templated transcription"/>
    <property type="evidence" value="ECO:0007669"/>
    <property type="project" value="InterPro"/>
</dbReference>
<keyword evidence="4 6" id="KW-0238">DNA-binding</keyword>
<dbReference type="eggNOG" id="COG1309">
    <property type="taxonomic scope" value="Bacteria"/>
</dbReference>
<organism evidence="8 9">
    <name type="scientific">Haliangium ochraceum (strain DSM 14365 / JCM 11303 / SMP-2)</name>
    <dbReference type="NCBI Taxonomy" id="502025"/>
    <lineage>
        <taxon>Bacteria</taxon>
        <taxon>Pseudomonadati</taxon>
        <taxon>Myxococcota</taxon>
        <taxon>Polyangia</taxon>
        <taxon>Haliangiales</taxon>
        <taxon>Kofleriaceae</taxon>
        <taxon>Haliangium</taxon>
    </lineage>
</organism>
<dbReference type="SUPFAM" id="SSF46689">
    <property type="entry name" value="Homeodomain-like"/>
    <property type="match status" value="1"/>
</dbReference>
<keyword evidence="3" id="KW-0805">Transcription regulation</keyword>
<evidence type="ECO:0000256" key="5">
    <source>
        <dbReference type="ARBA" id="ARBA00023163"/>
    </source>
</evidence>
<dbReference type="EMBL" id="CP001804">
    <property type="protein sequence ID" value="ACY15119.1"/>
    <property type="molecule type" value="Genomic_DNA"/>
</dbReference>
<feature type="DNA-binding region" description="H-T-H motif" evidence="6">
    <location>
        <begin position="33"/>
        <end position="52"/>
    </location>
</feature>
<dbReference type="PRINTS" id="PR00400">
    <property type="entry name" value="TETREPRESSOR"/>
</dbReference>
<dbReference type="Pfam" id="PF00440">
    <property type="entry name" value="TetR_N"/>
    <property type="match status" value="1"/>
</dbReference>
<proteinExistence type="predicted"/>
<reference evidence="8 9" key="1">
    <citation type="journal article" date="2010" name="Stand. Genomic Sci.">
        <title>Complete genome sequence of Haliangium ochraceum type strain (SMP-2).</title>
        <authorList>
            <consortium name="US DOE Joint Genome Institute (JGI-PGF)"/>
            <person name="Ivanova N."/>
            <person name="Daum C."/>
            <person name="Lang E."/>
            <person name="Abt B."/>
            <person name="Kopitz M."/>
            <person name="Saunders E."/>
            <person name="Lapidus A."/>
            <person name="Lucas S."/>
            <person name="Glavina Del Rio T."/>
            <person name="Nolan M."/>
            <person name="Tice H."/>
            <person name="Copeland A."/>
            <person name="Cheng J.F."/>
            <person name="Chen F."/>
            <person name="Bruce D."/>
            <person name="Goodwin L."/>
            <person name="Pitluck S."/>
            <person name="Mavromatis K."/>
            <person name="Pati A."/>
            <person name="Mikhailova N."/>
            <person name="Chen A."/>
            <person name="Palaniappan K."/>
            <person name="Land M."/>
            <person name="Hauser L."/>
            <person name="Chang Y.J."/>
            <person name="Jeffries C.D."/>
            <person name="Detter J.C."/>
            <person name="Brettin T."/>
            <person name="Rohde M."/>
            <person name="Goker M."/>
            <person name="Bristow J."/>
            <person name="Markowitz V."/>
            <person name="Eisen J.A."/>
            <person name="Hugenholtz P."/>
            <person name="Kyrpides N.C."/>
            <person name="Klenk H.P."/>
        </authorList>
    </citation>
    <scope>NUCLEOTIDE SEQUENCE [LARGE SCALE GENOMIC DNA]</scope>
    <source>
        <strain evidence="9">DSM 14365 / CIP 107738 / JCM 11303 / AJ 13395 / SMP-2</strain>
    </source>
</reference>
<evidence type="ECO:0000256" key="1">
    <source>
        <dbReference type="ARBA" id="ARBA00002856"/>
    </source>
</evidence>
<dbReference type="GO" id="GO:0003700">
    <property type="term" value="F:DNA-binding transcription factor activity"/>
    <property type="evidence" value="ECO:0007669"/>
    <property type="project" value="TreeGrafter"/>
</dbReference>
<dbReference type="RefSeq" id="WP_012827727.1">
    <property type="nucleotide sequence ID" value="NC_013440.1"/>
</dbReference>
<dbReference type="GO" id="GO:0046677">
    <property type="term" value="P:response to antibiotic"/>
    <property type="evidence" value="ECO:0007669"/>
    <property type="project" value="InterPro"/>
</dbReference>
<evidence type="ECO:0000256" key="2">
    <source>
        <dbReference type="ARBA" id="ARBA00022491"/>
    </source>
</evidence>
<keyword evidence="2" id="KW-0678">Repressor</keyword>
<protein>
    <submittedName>
        <fullName evidence="8">Transcriptional regulator, TetR family</fullName>
    </submittedName>
</protein>
<dbReference type="Proteomes" id="UP000001880">
    <property type="component" value="Chromosome"/>
</dbReference>
<dbReference type="OrthoDB" id="329481at2"/>
<dbReference type="InterPro" id="IPR004111">
    <property type="entry name" value="Repressor_TetR_C"/>
</dbReference>
<dbReference type="AlphaFoldDB" id="D0LLU1"/>
<dbReference type="InterPro" id="IPR001647">
    <property type="entry name" value="HTH_TetR"/>
</dbReference>